<accession>A0A0V0J5P8</accession>
<evidence type="ECO:0000313" key="1">
    <source>
        <dbReference type="EMBL" id="JAP61100.1"/>
    </source>
</evidence>
<proteinExistence type="predicted"/>
<gene>
    <name evidence="1" type="ORF">TR114593</name>
</gene>
<sequence>MQQADHALLASESIDDRLTNGSFKELCHLRLCNSIFFDQCDKQTYLKPQELAERFAGHDLIVVSGEKNAWTEHGDVSNSQRPGRLWVCTRYYNGEWMRTLPIRANYLASKSPFGTTTNIYRVFKRWPYGS</sequence>
<dbReference type="EMBL" id="GEEE01002125">
    <property type="protein sequence ID" value="JAP61100.1"/>
    <property type="molecule type" value="Transcribed_RNA"/>
</dbReference>
<dbReference type="EMBL" id="GEEE01023554">
    <property type="protein sequence ID" value="JAP39671.1"/>
    <property type="molecule type" value="Transcribed_RNA"/>
</dbReference>
<organism evidence="1">
    <name type="scientific">Schistocephalus solidus</name>
    <name type="common">Tapeworm</name>
    <dbReference type="NCBI Taxonomy" id="70667"/>
    <lineage>
        <taxon>Eukaryota</taxon>
        <taxon>Metazoa</taxon>
        <taxon>Spiralia</taxon>
        <taxon>Lophotrochozoa</taxon>
        <taxon>Platyhelminthes</taxon>
        <taxon>Cestoda</taxon>
        <taxon>Eucestoda</taxon>
        <taxon>Diphyllobothriidea</taxon>
        <taxon>Diphyllobothriidae</taxon>
        <taxon>Schistocephalus</taxon>
    </lineage>
</organism>
<dbReference type="AlphaFoldDB" id="A0A0V0J5P8"/>
<name>A0A0V0J5P8_SCHSO</name>
<dbReference type="EMBL" id="GEEE01007257">
    <property type="protein sequence ID" value="JAP55968.1"/>
    <property type="molecule type" value="Transcribed_RNA"/>
</dbReference>
<protein>
    <submittedName>
        <fullName evidence="1">Uncharacterized protein</fullName>
    </submittedName>
</protein>
<reference evidence="1" key="1">
    <citation type="submission" date="2016-01" db="EMBL/GenBank/DDBJ databases">
        <title>Reference transcriptome for the parasite Schistocephalus solidus: insights into the molecular evolution of parasitism.</title>
        <authorList>
            <person name="Hebert F.O."/>
            <person name="Grambauer S."/>
            <person name="Barber I."/>
            <person name="Landry C.R."/>
            <person name="Aubin-Horth N."/>
        </authorList>
    </citation>
    <scope>NUCLEOTIDE SEQUENCE</scope>
</reference>